<reference evidence="3" key="3">
    <citation type="submission" date="2024-09" db="EMBL/GenBank/DDBJ databases">
        <authorList>
            <person name="Sun Q."/>
        </authorList>
    </citation>
    <scope>NUCLEOTIDE SEQUENCE</scope>
    <source>
        <strain evidence="3">NBRC 107106</strain>
    </source>
</reference>
<dbReference type="InterPro" id="IPR029016">
    <property type="entry name" value="GAF-like_dom_sf"/>
</dbReference>
<dbReference type="Gene3D" id="3.30.450.40">
    <property type="match status" value="1"/>
</dbReference>
<name>A0ABD5YUB5_9EURY</name>
<dbReference type="Pfam" id="PF01614">
    <property type="entry name" value="IclR_C"/>
    <property type="match status" value="1"/>
</dbReference>
<dbReference type="Proteomes" id="UP001596417">
    <property type="component" value="Unassembled WGS sequence"/>
</dbReference>
<gene>
    <name evidence="2" type="ORF">ACFQL7_23575</name>
    <name evidence="3" type="ORF">ACFQL7_25475</name>
</gene>
<protein>
    <submittedName>
        <fullName evidence="3">IclR family transcriptional regulator</fullName>
    </submittedName>
</protein>
<dbReference type="PROSITE" id="PS51078">
    <property type="entry name" value="ICLR_ED"/>
    <property type="match status" value="1"/>
</dbReference>
<dbReference type="InterPro" id="IPR014757">
    <property type="entry name" value="Tscrpt_reg_IclR_C"/>
</dbReference>
<accession>A0ABD5YUB5</accession>
<sequence length="105" mass="11791">MSQDRVNEILARRGLPKKTKNTITTREALFNELEEIRERGFAFDREENVMGLHCVAAPVIEDGIMLGAVSLSGPSSRIKGDRYETELPEIVTRTANIIQLNSKFS</sequence>
<dbReference type="PANTHER" id="PTHR30136:SF24">
    <property type="entry name" value="HTH-TYPE TRANSCRIPTIONAL REPRESSOR ALLR"/>
    <property type="match status" value="1"/>
</dbReference>
<dbReference type="AlphaFoldDB" id="A0ABD5YUB5"/>
<dbReference type="InterPro" id="IPR050707">
    <property type="entry name" value="HTH_MetabolicPath_Reg"/>
</dbReference>
<reference evidence="3" key="1">
    <citation type="journal article" date="2014" name="Int. J. Syst. Evol. Microbiol.">
        <title>Complete genome sequence of Corynebacterium casei LMG S-19264T (=DSM 44701T), isolated from a smear-ripened cheese.</title>
        <authorList>
            <consortium name="US DOE Joint Genome Institute (JGI-PGF)"/>
            <person name="Walter F."/>
            <person name="Albersmeier A."/>
            <person name="Kalinowski J."/>
            <person name="Ruckert C."/>
        </authorList>
    </citation>
    <scope>NUCLEOTIDE SEQUENCE [LARGE SCALE GENOMIC DNA]</scope>
    <source>
        <strain evidence="3">NBRC 107106</strain>
    </source>
</reference>
<evidence type="ECO:0000313" key="2">
    <source>
        <dbReference type="EMBL" id="MFC7192496.1"/>
    </source>
</evidence>
<feature type="domain" description="IclR-ED" evidence="1">
    <location>
        <begin position="1"/>
        <end position="104"/>
    </location>
</feature>
<comment type="caution">
    <text evidence="3">The sequence shown here is derived from an EMBL/GenBank/DDBJ whole genome shotgun (WGS) entry which is preliminary data.</text>
</comment>
<dbReference type="SUPFAM" id="SSF55781">
    <property type="entry name" value="GAF domain-like"/>
    <property type="match status" value="1"/>
</dbReference>
<dbReference type="EMBL" id="JBHTAX010000005">
    <property type="protein sequence ID" value="MFC7192496.1"/>
    <property type="molecule type" value="Genomic_DNA"/>
</dbReference>
<organism evidence="3 4">
    <name type="scientific">Halocatena marina</name>
    <dbReference type="NCBI Taxonomy" id="2934937"/>
    <lineage>
        <taxon>Archaea</taxon>
        <taxon>Methanobacteriati</taxon>
        <taxon>Methanobacteriota</taxon>
        <taxon>Stenosarchaea group</taxon>
        <taxon>Halobacteria</taxon>
        <taxon>Halobacteriales</taxon>
        <taxon>Natronomonadaceae</taxon>
        <taxon>Halocatena</taxon>
    </lineage>
</organism>
<evidence type="ECO:0000313" key="3">
    <source>
        <dbReference type="EMBL" id="MFC7192828.1"/>
    </source>
</evidence>
<dbReference type="RefSeq" id="WP_390206754.1">
    <property type="nucleotide sequence ID" value="NZ_JBHSZC010000004.1"/>
</dbReference>
<dbReference type="PANTHER" id="PTHR30136">
    <property type="entry name" value="HELIX-TURN-HELIX TRANSCRIPTIONAL REGULATOR, ICLR FAMILY"/>
    <property type="match status" value="1"/>
</dbReference>
<reference evidence="4" key="2">
    <citation type="journal article" date="2019" name="Int. J. Syst. Evol. Microbiol.">
        <title>The Global Catalogue of Microorganisms (GCM) 10K type strain sequencing project: providing services to taxonomists for standard genome sequencing and annotation.</title>
        <authorList>
            <consortium name="The Broad Institute Genomics Platform"/>
            <consortium name="The Broad Institute Genome Sequencing Center for Infectious Disease"/>
            <person name="Wu L."/>
            <person name="Ma J."/>
        </authorList>
    </citation>
    <scope>NUCLEOTIDE SEQUENCE [LARGE SCALE GENOMIC DNA]</scope>
    <source>
        <strain evidence="4">RDMS1</strain>
    </source>
</reference>
<proteinExistence type="predicted"/>
<evidence type="ECO:0000313" key="4">
    <source>
        <dbReference type="Proteomes" id="UP001596417"/>
    </source>
</evidence>
<dbReference type="EMBL" id="JBHTAX010000005">
    <property type="protein sequence ID" value="MFC7192828.1"/>
    <property type="molecule type" value="Genomic_DNA"/>
</dbReference>
<evidence type="ECO:0000259" key="1">
    <source>
        <dbReference type="PROSITE" id="PS51078"/>
    </source>
</evidence>
<keyword evidence="4" id="KW-1185">Reference proteome</keyword>